<feature type="region of interest" description="Disordered" evidence="6">
    <location>
        <begin position="469"/>
        <end position="516"/>
    </location>
</feature>
<keyword evidence="7" id="KW-0732">Signal</keyword>
<evidence type="ECO:0000256" key="1">
    <source>
        <dbReference type="ARBA" id="ARBA00008773"/>
    </source>
</evidence>
<proteinExistence type="inferred from homology"/>
<evidence type="ECO:0000313" key="8">
    <source>
        <dbReference type="EnsemblPlants" id="OPUNC05G19150.1"/>
    </source>
</evidence>
<name>A0A0E0L494_ORYPU</name>
<evidence type="ECO:0000256" key="4">
    <source>
        <dbReference type="RuleBase" id="RU004335"/>
    </source>
</evidence>
<feature type="compositionally biased region" description="Polar residues" evidence="6">
    <location>
        <begin position="412"/>
        <end position="433"/>
    </location>
</feature>
<feature type="signal peptide" evidence="7">
    <location>
        <begin position="1"/>
        <end position="31"/>
    </location>
</feature>
<dbReference type="Proteomes" id="UP000026962">
    <property type="component" value="Chromosome 5"/>
</dbReference>
<keyword evidence="9" id="KW-1185">Reference proteome</keyword>
<feature type="region of interest" description="Disordered" evidence="6">
    <location>
        <begin position="394"/>
        <end position="435"/>
    </location>
</feature>
<dbReference type="InterPro" id="IPR000490">
    <property type="entry name" value="Glyco_hydro_17"/>
</dbReference>
<dbReference type="PANTHER" id="PTHR32227">
    <property type="entry name" value="GLUCAN ENDO-1,3-BETA-GLUCOSIDASE BG1-RELATED-RELATED"/>
    <property type="match status" value="1"/>
</dbReference>
<dbReference type="AlphaFoldDB" id="A0A0E0L494"/>
<feature type="chain" id="PRO_5002365790" description="Glucan endo-1,3-beta-D-glucosidase" evidence="7">
    <location>
        <begin position="32"/>
        <end position="516"/>
    </location>
</feature>
<dbReference type="InterPro" id="IPR017853">
    <property type="entry name" value="GH"/>
</dbReference>
<dbReference type="EnsemblPlants" id="OPUNC05G19150.1">
    <property type="protein sequence ID" value="OPUNC05G19150.1"/>
    <property type="gene ID" value="OPUNC05G19150"/>
</dbReference>
<dbReference type="OMA" id="QANGYPL"/>
<reference evidence="8" key="2">
    <citation type="submission" date="2018-05" db="EMBL/GenBank/DDBJ databases">
        <title>OpunRS2 (Oryza punctata Reference Sequence Version 2).</title>
        <authorList>
            <person name="Zhang J."/>
            <person name="Kudrna D."/>
            <person name="Lee S."/>
            <person name="Talag J."/>
            <person name="Welchert J."/>
            <person name="Wing R.A."/>
        </authorList>
    </citation>
    <scope>NUCLEOTIDE SEQUENCE [LARGE SCALE GENOMIC DNA]</scope>
</reference>
<evidence type="ECO:0008006" key="10">
    <source>
        <dbReference type="Google" id="ProtNLM"/>
    </source>
</evidence>
<dbReference type="STRING" id="4537.A0A0E0L494"/>
<organism evidence="8">
    <name type="scientific">Oryza punctata</name>
    <name type="common">Red rice</name>
    <dbReference type="NCBI Taxonomy" id="4537"/>
    <lineage>
        <taxon>Eukaryota</taxon>
        <taxon>Viridiplantae</taxon>
        <taxon>Streptophyta</taxon>
        <taxon>Embryophyta</taxon>
        <taxon>Tracheophyta</taxon>
        <taxon>Spermatophyta</taxon>
        <taxon>Magnoliopsida</taxon>
        <taxon>Liliopsida</taxon>
        <taxon>Poales</taxon>
        <taxon>Poaceae</taxon>
        <taxon>BOP clade</taxon>
        <taxon>Oryzoideae</taxon>
        <taxon>Oryzeae</taxon>
        <taxon>Oryzinae</taxon>
        <taxon>Oryza</taxon>
    </lineage>
</organism>
<evidence type="ECO:0000256" key="3">
    <source>
        <dbReference type="ARBA" id="ARBA00023295"/>
    </source>
</evidence>
<evidence type="ECO:0000256" key="6">
    <source>
        <dbReference type="SAM" id="MobiDB-lite"/>
    </source>
</evidence>
<dbReference type="PROSITE" id="PS00587">
    <property type="entry name" value="GLYCOSYL_HYDROL_F17"/>
    <property type="match status" value="1"/>
</dbReference>
<reference evidence="8" key="1">
    <citation type="submission" date="2015-04" db="UniProtKB">
        <authorList>
            <consortium name="EnsemblPlants"/>
        </authorList>
    </citation>
    <scope>IDENTIFICATION</scope>
</reference>
<dbReference type="GO" id="GO:0042973">
    <property type="term" value="F:glucan endo-1,3-beta-D-glucosidase activity"/>
    <property type="evidence" value="ECO:0007669"/>
    <property type="project" value="UniProtKB-ARBA"/>
</dbReference>
<sequence length="516" mass="54769">MSGGVISMAVARWILACGLLLCSSSFLGAEGAIGVNYGMLGNNLPSPAQVISMYKAKNINYVRLFHPDTTVLAALRNSGIGVVLGTYNEDLARMASDPSFAASWVSSYVQPFAGAVSFRYINAGNEVIPGEPAANVLPAMRNLDAALKSAGISGIPVTTAVATSVLGVSYPPSQGAFSEAASPYMAPIVTYLASKGAPLLVNVYPYFAYAADAERVQLGYALLSASQSASVTDGGVTYTNMFDAIVDAAHAAVEKATGGQAVELVVSETGWPSGGGGVGATVENAAAYNNNLIRHVSGGAGTPRRPGKEVETYLFAMFNENQKPEGVEQHFGLFQPDMTEVYHPLVCTSEFFPTSWRRREIEKRRERVLETLHRYALRVSFAPLLETGMDAKNFGNGQQTQEKSTMIEDAPSQHQETLQQFADSDTVNPVNSHESGDVNMEAAISAEDVLRAGGFGAKDDIGSFLPTAVDSTDFEASLRDARDFEGESEKPSHPGLGYKGNETDSGGKPSDVQQQQ</sequence>
<evidence type="ECO:0000256" key="5">
    <source>
        <dbReference type="RuleBase" id="RU004336"/>
    </source>
</evidence>
<dbReference type="GO" id="GO:0005975">
    <property type="term" value="P:carbohydrate metabolic process"/>
    <property type="evidence" value="ECO:0007669"/>
    <property type="project" value="InterPro"/>
</dbReference>
<dbReference type="eggNOG" id="ENOG502QVKW">
    <property type="taxonomic scope" value="Eukaryota"/>
</dbReference>
<accession>A0A0E0L494</accession>
<evidence type="ECO:0000256" key="7">
    <source>
        <dbReference type="SAM" id="SignalP"/>
    </source>
</evidence>
<dbReference type="Pfam" id="PF00332">
    <property type="entry name" value="Glyco_hydro_17"/>
    <property type="match status" value="1"/>
</dbReference>
<keyword evidence="3 5" id="KW-0326">Glycosidase</keyword>
<feature type="compositionally biased region" description="Polar residues" evidence="6">
    <location>
        <begin position="395"/>
        <end position="404"/>
    </location>
</feature>
<dbReference type="Gramene" id="OPUNC05G19150.1">
    <property type="protein sequence ID" value="OPUNC05G19150.1"/>
    <property type="gene ID" value="OPUNC05G19150"/>
</dbReference>
<evidence type="ECO:0000256" key="2">
    <source>
        <dbReference type="ARBA" id="ARBA00022801"/>
    </source>
</evidence>
<dbReference type="FunFam" id="3.20.20.80:FF:000010">
    <property type="entry name" value="glucan endo-1,3-beta-glucosidase, basic"/>
    <property type="match status" value="1"/>
</dbReference>
<comment type="similarity">
    <text evidence="1 4">Belongs to the glycosyl hydrolase 17 family.</text>
</comment>
<dbReference type="Gene3D" id="3.20.20.80">
    <property type="entry name" value="Glycosidases"/>
    <property type="match status" value="1"/>
</dbReference>
<evidence type="ECO:0000313" key="9">
    <source>
        <dbReference type="Proteomes" id="UP000026962"/>
    </source>
</evidence>
<feature type="compositionally biased region" description="Basic and acidic residues" evidence="6">
    <location>
        <begin position="476"/>
        <end position="492"/>
    </location>
</feature>
<dbReference type="SUPFAM" id="SSF51445">
    <property type="entry name" value="(Trans)glycosidases"/>
    <property type="match status" value="1"/>
</dbReference>
<keyword evidence="2 5" id="KW-0378">Hydrolase</keyword>
<protein>
    <recommendedName>
        <fullName evidence="10">Glucan endo-1,3-beta-D-glucosidase</fullName>
    </recommendedName>
</protein>
<dbReference type="InterPro" id="IPR044965">
    <property type="entry name" value="Glyco_hydro_17_plant"/>
</dbReference>